<accession>A0A415E705</accession>
<dbReference type="GeneID" id="83005243"/>
<evidence type="ECO:0000256" key="1">
    <source>
        <dbReference type="SAM" id="Phobius"/>
    </source>
</evidence>
<proteinExistence type="predicted"/>
<dbReference type="EMBL" id="QRMS01000001">
    <property type="protein sequence ID" value="RHJ89572.1"/>
    <property type="molecule type" value="Genomic_DNA"/>
</dbReference>
<dbReference type="RefSeq" id="WP_067540048.1">
    <property type="nucleotide sequence ID" value="NZ_AP025567.1"/>
</dbReference>
<feature type="transmembrane region" description="Helical" evidence="1">
    <location>
        <begin position="39"/>
        <end position="60"/>
    </location>
</feature>
<reference evidence="2 3" key="1">
    <citation type="submission" date="2018-08" db="EMBL/GenBank/DDBJ databases">
        <title>A genome reference for cultivated species of the human gut microbiota.</title>
        <authorList>
            <person name="Zou Y."/>
            <person name="Xue W."/>
            <person name="Luo G."/>
        </authorList>
    </citation>
    <scope>NUCLEOTIDE SEQUENCE [LARGE SCALE GENOMIC DNA]</scope>
    <source>
        <strain evidence="2 3">AM07-24</strain>
    </source>
</reference>
<keyword evidence="3" id="KW-1185">Reference proteome</keyword>
<keyword evidence="1" id="KW-0472">Membrane</keyword>
<feature type="transmembrane region" description="Helical" evidence="1">
    <location>
        <begin position="72"/>
        <end position="96"/>
    </location>
</feature>
<dbReference type="Proteomes" id="UP000284841">
    <property type="component" value="Unassembled WGS sequence"/>
</dbReference>
<sequence>MDFKELKREMLLGFFYIYTGSIFGTYVFCSLFYPDLTFSLSYFPWMALFSLAGDATLLVFYSKKVLTEKQFLFRTVIHFILLEIVLMTFAGLLQLYESTLEAVAFFFIVLLVYFMVKLLSFKSGSKEAEVINQRIQEINKKGEDY</sequence>
<dbReference type="STRING" id="1776384.GCA_900086585_02926"/>
<organism evidence="2 3">
    <name type="scientific">Emergencia timonensis</name>
    <dbReference type="NCBI Taxonomy" id="1776384"/>
    <lineage>
        <taxon>Bacteria</taxon>
        <taxon>Bacillati</taxon>
        <taxon>Bacillota</taxon>
        <taxon>Clostridia</taxon>
        <taxon>Peptostreptococcales</taxon>
        <taxon>Anaerovoracaceae</taxon>
        <taxon>Emergencia</taxon>
    </lineage>
</organism>
<name>A0A415E705_9FIRM</name>
<comment type="caution">
    <text evidence="2">The sequence shown here is derived from an EMBL/GenBank/DDBJ whole genome shotgun (WGS) entry which is preliminary data.</text>
</comment>
<evidence type="ECO:0000313" key="2">
    <source>
        <dbReference type="EMBL" id="RHJ89572.1"/>
    </source>
</evidence>
<gene>
    <name evidence="2" type="ORF">DW099_03090</name>
</gene>
<feature type="transmembrane region" description="Helical" evidence="1">
    <location>
        <begin position="102"/>
        <end position="119"/>
    </location>
</feature>
<dbReference type="AlphaFoldDB" id="A0A415E705"/>
<keyword evidence="1" id="KW-1133">Transmembrane helix</keyword>
<keyword evidence="1" id="KW-0812">Transmembrane</keyword>
<evidence type="ECO:0000313" key="3">
    <source>
        <dbReference type="Proteomes" id="UP000284841"/>
    </source>
</evidence>
<feature type="transmembrane region" description="Helical" evidence="1">
    <location>
        <begin position="12"/>
        <end position="33"/>
    </location>
</feature>
<dbReference type="OrthoDB" id="2734858at2"/>
<protein>
    <submittedName>
        <fullName evidence="2">DUF3021 family protein</fullName>
    </submittedName>
</protein>